<evidence type="ECO:0000313" key="3">
    <source>
        <dbReference type="Proteomes" id="UP000655044"/>
    </source>
</evidence>
<dbReference type="InterPro" id="IPR029068">
    <property type="entry name" value="Glyas_Bleomycin-R_OHBP_Dase"/>
</dbReference>
<dbReference type="PANTHER" id="PTHR33993:SF14">
    <property type="entry name" value="GB|AAF24581.1"/>
    <property type="match status" value="1"/>
</dbReference>
<dbReference type="RefSeq" id="WP_068924118.1">
    <property type="nucleotide sequence ID" value="NZ_BMQP01000005.1"/>
</dbReference>
<proteinExistence type="predicted"/>
<dbReference type="CDD" id="cd07247">
    <property type="entry name" value="SgaA_N_like"/>
    <property type="match status" value="1"/>
</dbReference>
<evidence type="ECO:0000259" key="1">
    <source>
        <dbReference type="PROSITE" id="PS51819"/>
    </source>
</evidence>
<keyword evidence="3" id="KW-1185">Reference proteome</keyword>
<dbReference type="SUPFAM" id="SSF54593">
    <property type="entry name" value="Glyoxalase/Bleomycin resistance protein/Dihydroxybiphenyl dioxygenase"/>
    <property type="match status" value="2"/>
</dbReference>
<evidence type="ECO:0000313" key="2">
    <source>
        <dbReference type="EMBL" id="GIH83497.1"/>
    </source>
</evidence>
<dbReference type="AlphaFoldDB" id="A0A8J3RX90"/>
<dbReference type="Gene3D" id="3.10.180.10">
    <property type="entry name" value="2,3-Dihydroxybiphenyl 1,2-Dioxygenase, domain 1"/>
    <property type="match status" value="2"/>
</dbReference>
<dbReference type="InterPro" id="IPR037523">
    <property type="entry name" value="VOC_core"/>
</dbReference>
<feature type="domain" description="VOC" evidence="1">
    <location>
        <begin position="11"/>
        <end position="125"/>
    </location>
</feature>
<dbReference type="PANTHER" id="PTHR33993">
    <property type="entry name" value="GLYOXALASE-RELATED"/>
    <property type="match status" value="1"/>
</dbReference>
<gene>
    <name evidence="2" type="ORF">Pro02_19050</name>
</gene>
<protein>
    <submittedName>
        <fullName evidence="2">Glyoxalase</fullName>
    </submittedName>
</protein>
<dbReference type="Pfam" id="PF00903">
    <property type="entry name" value="Glyoxalase"/>
    <property type="match status" value="2"/>
</dbReference>
<name>A0A8J3RX90_PLARO</name>
<dbReference type="Proteomes" id="UP000655044">
    <property type="component" value="Unassembled WGS sequence"/>
</dbReference>
<sequence length="258" mass="27746">MSERSGYRPGVPCWVELASPDAAASARFYRELFGWDAVFDEEPRQGGYGRFTLRGRFVAGLEPRFGRGVQAMWHTYVAVDDAAAAADRVRAAGGTVVAEPVKIMERGVLAAFHDPSGAFFAVWQAGEDHGAQLAGEPGTFGWTELSARDTAVAKTFYARVFGWGAEDTGTGGVEYVEWQAHGRRVAGMAPMGPNVPPEVPSHWRTYFVVEDADATVARVRQLGGKVFSEPVNTHAGPVAVVADPQFAPFAVIALRESG</sequence>
<dbReference type="InterPro" id="IPR004360">
    <property type="entry name" value="Glyas_Fos-R_dOase_dom"/>
</dbReference>
<dbReference type="OrthoDB" id="9793039at2"/>
<dbReference type="EMBL" id="BOOI01000015">
    <property type="protein sequence ID" value="GIH83497.1"/>
    <property type="molecule type" value="Genomic_DNA"/>
</dbReference>
<comment type="caution">
    <text evidence="2">The sequence shown here is derived from an EMBL/GenBank/DDBJ whole genome shotgun (WGS) entry which is preliminary data.</text>
</comment>
<feature type="domain" description="VOC" evidence="1">
    <location>
        <begin position="139"/>
        <end position="254"/>
    </location>
</feature>
<organism evidence="2 3">
    <name type="scientific">Planobispora rosea</name>
    <dbReference type="NCBI Taxonomy" id="35762"/>
    <lineage>
        <taxon>Bacteria</taxon>
        <taxon>Bacillati</taxon>
        <taxon>Actinomycetota</taxon>
        <taxon>Actinomycetes</taxon>
        <taxon>Streptosporangiales</taxon>
        <taxon>Streptosporangiaceae</taxon>
        <taxon>Planobispora</taxon>
    </lineage>
</organism>
<dbReference type="InterPro" id="IPR052164">
    <property type="entry name" value="Anthracycline_SecMetBiosynth"/>
</dbReference>
<dbReference type="PROSITE" id="PS51819">
    <property type="entry name" value="VOC"/>
    <property type="match status" value="2"/>
</dbReference>
<reference evidence="2" key="1">
    <citation type="submission" date="2021-01" db="EMBL/GenBank/DDBJ databases">
        <title>Whole genome shotgun sequence of Planobispora rosea NBRC 15558.</title>
        <authorList>
            <person name="Komaki H."/>
            <person name="Tamura T."/>
        </authorList>
    </citation>
    <scope>NUCLEOTIDE SEQUENCE</scope>
    <source>
        <strain evidence="2">NBRC 15558</strain>
    </source>
</reference>
<accession>A0A8J3RX90</accession>